<dbReference type="EMBL" id="BAAAKV010000046">
    <property type="protein sequence ID" value="GAA1184530.1"/>
    <property type="molecule type" value="Genomic_DNA"/>
</dbReference>
<dbReference type="InterPro" id="IPR043129">
    <property type="entry name" value="ATPase_NBD"/>
</dbReference>
<dbReference type="PANTHER" id="PTHR43095:SF5">
    <property type="entry name" value="XYLULOSE KINASE"/>
    <property type="match status" value="1"/>
</dbReference>
<evidence type="ECO:0000259" key="9">
    <source>
        <dbReference type="Pfam" id="PF02782"/>
    </source>
</evidence>
<dbReference type="Gene3D" id="3.30.420.40">
    <property type="match status" value="2"/>
</dbReference>
<accession>A0ABN1V1Y2</accession>
<keyword evidence="2" id="KW-0859">Xylose metabolism</keyword>
<dbReference type="Pfam" id="PF02782">
    <property type="entry name" value="FGGY_C"/>
    <property type="match status" value="1"/>
</dbReference>
<evidence type="ECO:0000256" key="4">
    <source>
        <dbReference type="ARBA" id="ARBA00022741"/>
    </source>
</evidence>
<evidence type="ECO:0000256" key="1">
    <source>
        <dbReference type="ARBA" id="ARBA00009156"/>
    </source>
</evidence>
<comment type="caution">
    <text evidence="10">The sequence shown here is derived from an EMBL/GenBank/DDBJ whole genome shotgun (WGS) entry which is preliminary data.</text>
</comment>
<evidence type="ECO:0000256" key="2">
    <source>
        <dbReference type="ARBA" id="ARBA00022629"/>
    </source>
</evidence>
<dbReference type="PANTHER" id="PTHR43095">
    <property type="entry name" value="SUGAR KINASE"/>
    <property type="match status" value="1"/>
</dbReference>
<keyword evidence="7" id="KW-0684">Rhamnose metabolism</keyword>
<gene>
    <name evidence="10" type="ORF">GCM10009654_47620</name>
</gene>
<keyword evidence="5" id="KW-0418">Kinase</keyword>
<evidence type="ECO:0000256" key="5">
    <source>
        <dbReference type="ARBA" id="ARBA00022777"/>
    </source>
</evidence>
<evidence type="ECO:0000259" key="8">
    <source>
        <dbReference type="Pfam" id="PF00370"/>
    </source>
</evidence>
<organism evidence="10 11">
    <name type="scientific">Streptomyces hebeiensis</name>
    <dbReference type="NCBI Taxonomy" id="229486"/>
    <lineage>
        <taxon>Bacteria</taxon>
        <taxon>Bacillati</taxon>
        <taxon>Actinomycetota</taxon>
        <taxon>Actinomycetes</taxon>
        <taxon>Kitasatosporales</taxon>
        <taxon>Streptomycetaceae</taxon>
        <taxon>Streptomyces</taxon>
    </lineage>
</organism>
<feature type="domain" description="Carbohydrate kinase FGGY N-terminal" evidence="8">
    <location>
        <begin position="11"/>
        <end position="251"/>
    </location>
</feature>
<dbReference type="InterPro" id="IPR013449">
    <property type="entry name" value="Rhamnulokinase"/>
</dbReference>
<reference evidence="10 11" key="1">
    <citation type="journal article" date="2019" name="Int. J. Syst. Evol. Microbiol.">
        <title>The Global Catalogue of Microorganisms (GCM) 10K type strain sequencing project: providing services to taxonomists for standard genome sequencing and annotation.</title>
        <authorList>
            <consortium name="The Broad Institute Genomics Platform"/>
            <consortium name="The Broad Institute Genome Sequencing Center for Infectious Disease"/>
            <person name="Wu L."/>
            <person name="Ma J."/>
        </authorList>
    </citation>
    <scope>NUCLEOTIDE SEQUENCE [LARGE SCALE GENOMIC DNA]</scope>
    <source>
        <strain evidence="10 11">JCM 12696</strain>
    </source>
</reference>
<dbReference type="Proteomes" id="UP001501371">
    <property type="component" value="Unassembled WGS sequence"/>
</dbReference>
<keyword evidence="2" id="KW-0119">Carbohydrate metabolism</keyword>
<comment type="similarity">
    <text evidence="1">Belongs to the FGGY kinase family.</text>
</comment>
<dbReference type="CDD" id="cd07771">
    <property type="entry name" value="ASKHA_NBD_FGGY_RhaB-like"/>
    <property type="match status" value="1"/>
</dbReference>
<dbReference type="InterPro" id="IPR018485">
    <property type="entry name" value="FGGY_C"/>
</dbReference>
<name>A0ABN1V1Y2_9ACTN</name>
<proteinExistence type="inferred from homology"/>
<dbReference type="InterPro" id="IPR018484">
    <property type="entry name" value="FGGY_N"/>
</dbReference>
<dbReference type="SUPFAM" id="SSF53067">
    <property type="entry name" value="Actin-like ATPase domain"/>
    <property type="match status" value="2"/>
</dbReference>
<dbReference type="InterPro" id="IPR050406">
    <property type="entry name" value="FGGY_Carb_Kinase"/>
</dbReference>
<evidence type="ECO:0000313" key="10">
    <source>
        <dbReference type="EMBL" id="GAA1184530.1"/>
    </source>
</evidence>
<evidence type="ECO:0000256" key="3">
    <source>
        <dbReference type="ARBA" id="ARBA00022679"/>
    </source>
</evidence>
<keyword evidence="4" id="KW-0547">Nucleotide-binding</keyword>
<keyword evidence="11" id="KW-1185">Reference proteome</keyword>
<protein>
    <submittedName>
        <fullName evidence="10">Rhamnulokinase family protein</fullName>
    </submittedName>
</protein>
<dbReference type="Pfam" id="PF00370">
    <property type="entry name" value="FGGY_N"/>
    <property type="match status" value="1"/>
</dbReference>
<feature type="domain" description="Carbohydrate kinase FGGY C-terminal" evidence="9">
    <location>
        <begin position="262"/>
        <end position="454"/>
    </location>
</feature>
<evidence type="ECO:0000256" key="7">
    <source>
        <dbReference type="ARBA" id="ARBA00023308"/>
    </source>
</evidence>
<sequence>MSLTEPLPFAAVDLGASSGRVMVGHVSGRGSGTLRLEEIHRFPNRPVRAAGTLHWDILSLYAGVLDGLRAAGAATGRAPAGVGIDTWAVDFGLLDADGSLLGNPVHYRDARTDGEAARVSAVVPPDDLYAATGLQYLPFNTLYQLTAARESATLAAARRLLLIPDLIAYWLTGEAGTEITNASTTQLIDPRTRDWATPVANALGVDLTLFAPLRGPGAPAGQLLPDVLAETGLTGPVPVTAVGSHDTASAVAAVPASGERFAYVATGTWSLAGLELDAPVLTEESRLANFTNELGVDGTVRYLRNIMGLWLLQECLRAWEADGTGRPLDRLLREAADVPGLRAVVDADDPAFIAPGDMPRRIADACRRVGGRVPRGPAEITRCVLDSLALAHRRAVEDAQRLSGRTVDTVHVVGGGAHNELLCRLTADACGLPVVAGPAEAAAFGNVLVQARAAGAVRGDLTDLRALLRGALEPRRYEPSGDRKAWDRAAELLAGERAAR</sequence>
<evidence type="ECO:0000313" key="11">
    <source>
        <dbReference type="Proteomes" id="UP001501371"/>
    </source>
</evidence>
<keyword evidence="3" id="KW-0808">Transferase</keyword>
<evidence type="ECO:0000256" key="6">
    <source>
        <dbReference type="ARBA" id="ARBA00022840"/>
    </source>
</evidence>
<keyword evidence="6" id="KW-0067">ATP-binding</keyword>